<evidence type="ECO:0000259" key="12">
    <source>
        <dbReference type="Pfam" id="PF24892"/>
    </source>
</evidence>
<keyword evidence="6" id="KW-0747">Spliceosome</keyword>
<feature type="domain" description="U3 small nucleolar RNA-associated protein 6 N-terminal" evidence="10">
    <location>
        <begin position="9"/>
        <end position="89"/>
    </location>
</feature>
<evidence type="ECO:0008006" key="15">
    <source>
        <dbReference type="Google" id="ProtNLM"/>
    </source>
</evidence>
<evidence type="ECO:0000256" key="1">
    <source>
        <dbReference type="ARBA" id="ARBA00004604"/>
    </source>
</evidence>
<dbReference type="PANTHER" id="PTHR23271">
    <property type="entry name" value="HEPATOCELLULAR CARCINOMA-ASSOCIATED ANTIGEN 66"/>
    <property type="match status" value="1"/>
</dbReference>
<feature type="domain" description="U3 small nucleolar RNA-associated protein 6 homolog C-terminal" evidence="12">
    <location>
        <begin position="331"/>
        <end position="625"/>
    </location>
</feature>
<protein>
    <recommendedName>
        <fullName evidence="15">U3 small nucleolar RNA-associated protein 6</fullName>
    </recommendedName>
</protein>
<dbReference type="InterPro" id="IPR011990">
    <property type="entry name" value="TPR-like_helical_dom_sf"/>
</dbReference>
<evidence type="ECO:0000256" key="4">
    <source>
        <dbReference type="ARBA" id="ARBA00022552"/>
    </source>
</evidence>
<dbReference type="GO" id="GO:0034388">
    <property type="term" value="C:Pwp2p-containing subcomplex of 90S preribosome"/>
    <property type="evidence" value="ECO:0007669"/>
    <property type="project" value="TreeGrafter"/>
</dbReference>
<evidence type="ECO:0000313" key="14">
    <source>
        <dbReference type="Proteomes" id="UP001146120"/>
    </source>
</evidence>
<evidence type="ECO:0000256" key="9">
    <source>
        <dbReference type="ARBA" id="ARBA00023242"/>
    </source>
</evidence>
<dbReference type="Proteomes" id="UP001146120">
    <property type="component" value="Unassembled WGS sequence"/>
</dbReference>
<dbReference type="InterPro" id="IPR056907">
    <property type="entry name" value="UTP6_C"/>
</dbReference>
<dbReference type="AlphaFoldDB" id="A0AAV2YHY8"/>
<evidence type="ECO:0000256" key="2">
    <source>
        <dbReference type="ARBA" id="ARBA00008644"/>
    </source>
</evidence>
<dbReference type="InterPro" id="IPR003107">
    <property type="entry name" value="HAT"/>
</dbReference>
<organism evidence="13 14">
    <name type="scientific">Lagenidium giganteum</name>
    <dbReference type="NCBI Taxonomy" id="4803"/>
    <lineage>
        <taxon>Eukaryota</taxon>
        <taxon>Sar</taxon>
        <taxon>Stramenopiles</taxon>
        <taxon>Oomycota</taxon>
        <taxon>Peronosporomycetes</taxon>
        <taxon>Pythiales</taxon>
        <taxon>Pythiaceae</taxon>
    </lineage>
</organism>
<evidence type="ECO:0000256" key="6">
    <source>
        <dbReference type="ARBA" id="ARBA00022728"/>
    </source>
</evidence>
<keyword evidence="8" id="KW-0508">mRNA splicing</keyword>
<proteinExistence type="inferred from homology"/>
<dbReference type="GO" id="GO:0032040">
    <property type="term" value="C:small-subunit processome"/>
    <property type="evidence" value="ECO:0007669"/>
    <property type="project" value="TreeGrafter"/>
</dbReference>
<comment type="caution">
    <text evidence="13">The sequence shown here is derived from an EMBL/GenBank/DDBJ whole genome shotgun (WGS) entry which is preliminary data.</text>
</comment>
<keyword evidence="4" id="KW-0698">rRNA processing</keyword>
<evidence type="ECO:0000256" key="3">
    <source>
        <dbReference type="ARBA" id="ARBA00010734"/>
    </source>
</evidence>
<dbReference type="Pfam" id="PF24892">
    <property type="entry name" value="UTP6_C"/>
    <property type="match status" value="1"/>
</dbReference>
<dbReference type="Pfam" id="PF08640">
    <property type="entry name" value="U3_assoc_6"/>
    <property type="match status" value="1"/>
</dbReference>
<dbReference type="SUPFAM" id="SSF48452">
    <property type="entry name" value="TPR-like"/>
    <property type="match status" value="2"/>
</dbReference>
<accession>A0AAV2YHY8</accession>
<keyword evidence="7" id="KW-0677">Repeat</keyword>
<dbReference type="EMBL" id="DAKRPA010000263">
    <property type="protein sequence ID" value="DAZ94202.1"/>
    <property type="molecule type" value="Genomic_DNA"/>
</dbReference>
<evidence type="ECO:0000256" key="8">
    <source>
        <dbReference type="ARBA" id="ARBA00023187"/>
    </source>
</evidence>
<keyword evidence="9" id="KW-0539">Nucleus</keyword>
<keyword evidence="5" id="KW-0507">mRNA processing</keyword>
<feature type="domain" description="Pre-mRNA-splicing factor Syf1-like N-terminal HAT-repeats" evidence="11">
    <location>
        <begin position="94"/>
        <end position="185"/>
    </location>
</feature>
<dbReference type="Pfam" id="PF23233">
    <property type="entry name" value="HAT_Syf1_CNRKL1_N"/>
    <property type="match status" value="1"/>
</dbReference>
<dbReference type="GO" id="GO:0000462">
    <property type="term" value="P:maturation of SSU-rRNA from tricistronic rRNA transcript (SSU-rRNA, 5.8S rRNA, LSU-rRNA)"/>
    <property type="evidence" value="ECO:0007669"/>
    <property type="project" value="InterPro"/>
</dbReference>
<gene>
    <name evidence="13" type="ORF">N0F65_000429</name>
</gene>
<comment type="similarity">
    <text evidence="3">Belongs to the UTP6 family.</text>
</comment>
<comment type="subcellular location">
    <subcellularLocation>
        <location evidence="1">Nucleus</location>
        <location evidence="1">Nucleolus</location>
    </subcellularLocation>
</comment>
<reference evidence="13" key="1">
    <citation type="submission" date="2022-11" db="EMBL/GenBank/DDBJ databases">
        <authorList>
            <person name="Morgan W.R."/>
            <person name="Tartar A."/>
        </authorList>
    </citation>
    <scope>NUCLEOTIDE SEQUENCE</scope>
    <source>
        <strain evidence="13">ARSEF 373</strain>
    </source>
</reference>
<dbReference type="InterPro" id="IPR055433">
    <property type="entry name" value="HAT_Syf1-like_N"/>
</dbReference>
<sequence>MADTVQVFMEKMIPELEDLQQKKLFNPDEIQQIVERRREFEYMMKRIPLRKIDALRYIEYELNLDALRAKRKERAGLEKMSLSDFAGVRRVHSIFERVIYKHRGSIDLWLQYIEYCKNEGSSKILSHVFSRALQVHPRCAEIWIEAASYEFSTNLNVDSARILMQRAIRINKNCQRLWHEYFRLEMLYIQKLAVRREVLKLDGDEAKPVDAEASVLLEELPEEKNVDEPETDEMREQTEKFKLRAEILKGAIPRIVFKNAIATIADDVAFRLKFLEISDLFGRRFAADLSQFVLDSCVADFPEDAEVHAAQALRPFVLLDDQEHAQAEKQAFKKFELSVKQLGTAAIKEKFVEWMVARLSSGFKTQYLEDCASQTLKQLATSAPLSLTVCKVFADFLLRTEGPDQAIAAAHEIATGPGAKLAELWVLCAQLTLQATPGKAQRAPKRRRVEESKTSPLAEAVSVLEEGLKALDSADKAGKYLIWQHILDIKAVDSTVSTSELERMFVKAMASQTLDSDAWHSLREKYISWAMASQPLAHVRQIYKKFMDGPMLPTAASRSFLMLCIDVETSALESDISIDQVRLLFEKLVDLFGSADDDVWVKYIRVFSTRGLFAEANKIHHRALRTCKDSVRLSQLELTAGTI</sequence>
<reference evidence="13" key="2">
    <citation type="journal article" date="2023" name="Microbiol Resour">
        <title>Decontamination and Annotation of the Draft Genome Sequence of the Oomycete Lagenidium giganteum ARSEF 373.</title>
        <authorList>
            <person name="Morgan W.R."/>
            <person name="Tartar A."/>
        </authorList>
    </citation>
    <scope>NUCLEOTIDE SEQUENCE</scope>
    <source>
        <strain evidence="13">ARSEF 373</strain>
    </source>
</reference>
<keyword evidence="14" id="KW-1185">Reference proteome</keyword>
<dbReference type="GO" id="GO:0030515">
    <property type="term" value="F:snoRNA binding"/>
    <property type="evidence" value="ECO:0007669"/>
    <property type="project" value="InterPro"/>
</dbReference>
<evidence type="ECO:0000259" key="11">
    <source>
        <dbReference type="Pfam" id="PF23233"/>
    </source>
</evidence>
<dbReference type="SMART" id="SM00386">
    <property type="entry name" value="HAT"/>
    <property type="match status" value="5"/>
</dbReference>
<comment type="similarity">
    <text evidence="2">Belongs to the crooked-neck family.</text>
</comment>
<evidence type="ECO:0000256" key="5">
    <source>
        <dbReference type="ARBA" id="ARBA00022664"/>
    </source>
</evidence>
<dbReference type="Gene3D" id="1.25.40.10">
    <property type="entry name" value="Tetratricopeptide repeat domain"/>
    <property type="match status" value="3"/>
</dbReference>
<dbReference type="InterPro" id="IPR055347">
    <property type="entry name" value="UTP6_N"/>
</dbReference>
<dbReference type="InterPro" id="IPR013949">
    <property type="entry name" value="Utp6"/>
</dbReference>
<evidence type="ECO:0000259" key="10">
    <source>
        <dbReference type="Pfam" id="PF08640"/>
    </source>
</evidence>
<name>A0AAV2YHY8_9STRA</name>
<dbReference type="PANTHER" id="PTHR23271:SF1">
    <property type="entry name" value="U3 SMALL NUCLEOLAR RNA-ASSOCIATED PROTEIN 6 HOMOLOG"/>
    <property type="match status" value="1"/>
</dbReference>
<evidence type="ECO:0000313" key="13">
    <source>
        <dbReference type="EMBL" id="DAZ94202.1"/>
    </source>
</evidence>
<evidence type="ECO:0000256" key="7">
    <source>
        <dbReference type="ARBA" id="ARBA00022737"/>
    </source>
</evidence>